<organism evidence="3 4">
    <name type="scientific">Clostridium frigoriphilum</name>
    <dbReference type="NCBI Taxonomy" id="443253"/>
    <lineage>
        <taxon>Bacteria</taxon>
        <taxon>Bacillati</taxon>
        <taxon>Bacillota</taxon>
        <taxon>Clostridia</taxon>
        <taxon>Eubacteriales</taxon>
        <taxon>Clostridiaceae</taxon>
        <taxon>Clostridium</taxon>
    </lineage>
</organism>
<evidence type="ECO:0000259" key="1">
    <source>
        <dbReference type="Pfam" id="PF16285"/>
    </source>
</evidence>
<feature type="domain" description="DUF4931" evidence="2">
    <location>
        <begin position="136"/>
        <end position="253"/>
    </location>
</feature>
<protein>
    <submittedName>
        <fullName evidence="3">DUF4931 domain-containing protein</fullName>
    </submittedName>
</protein>
<evidence type="ECO:0000259" key="2">
    <source>
        <dbReference type="Pfam" id="PF20956"/>
    </source>
</evidence>
<sequence length="258" mass="29931">MSSNKYLKFLANISKNKPNSIKNKKTPCPFCNREGLTGIIDEEGPFILVKNKFPTLENTLQTVLIETSSCDFDITMYDKEYMRNLLRFGVRHWIDMEKSGDFKSVIFYKNHGPYSGGTINHAHMQIVGLKSIDYKESLKDEYFEGIVINESDECVVNLSTKPKVDFTEFNIIINSIDNLDIMADNIQKIVHYILNDFYVKCSSFNLFFYDWKGKIICKVIPRFITSPLFIGFSISQITNQTDEIVKQVQQLYFKSEPR</sequence>
<dbReference type="Pfam" id="PF20956">
    <property type="entry name" value="DUF4931_C"/>
    <property type="match status" value="1"/>
</dbReference>
<name>A0ABU7UK22_9CLOT</name>
<dbReference type="RefSeq" id="WP_216248157.1">
    <property type="nucleotide sequence ID" value="NZ_JAZHFS010000002.1"/>
</dbReference>
<dbReference type="InterPro" id="IPR046322">
    <property type="entry name" value="DUF4931"/>
</dbReference>
<evidence type="ECO:0000313" key="4">
    <source>
        <dbReference type="Proteomes" id="UP001498469"/>
    </source>
</evidence>
<gene>
    <name evidence="3" type="ORF">SJI18_02640</name>
</gene>
<keyword evidence="4" id="KW-1185">Reference proteome</keyword>
<dbReference type="InterPro" id="IPR049285">
    <property type="entry name" value="DUF4931_C"/>
</dbReference>
<dbReference type="PIRSF" id="PIRSF031505">
    <property type="entry name" value="GalT_short"/>
    <property type="match status" value="1"/>
</dbReference>
<dbReference type="Pfam" id="PF16285">
    <property type="entry name" value="DUF4931_N"/>
    <property type="match status" value="1"/>
</dbReference>
<proteinExistence type="predicted"/>
<dbReference type="EMBL" id="JAZHFS010000002">
    <property type="protein sequence ID" value="MEF2111199.1"/>
    <property type="molecule type" value="Genomic_DNA"/>
</dbReference>
<evidence type="ECO:0000313" key="3">
    <source>
        <dbReference type="EMBL" id="MEF2111199.1"/>
    </source>
</evidence>
<dbReference type="Proteomes" id="UP001498469">
    <property type="component" value="Unassembled WGS sequence"/>
</dbReference>
<accession>A0ABU7UK22</accession>
<reference evidence="3 4" key="1">
    <citation type="submission" date="2023-11" db="EMBL/GenBank/DDBJ databases">
        <title>Draft genome sequence of a psychrophilic Clostridium strain from permafrost water brine.</title>
        <authorList>
            <person name="Shcherbakova V.A."/>
            <person name="Trubitsyn V.E."/>
            <person name="Zakharyuk A.G."/>
        </authorList>
    </citation>
    <scope>NUCLEOTIDE SEQUENCE [LARGE SCALE GENOMIC DNA]</scope>
    <source>
        <strain evidence="3 4">14F</strain>
    </source>
</reference>
<dbReference type="InterPro" id="IPR012361">
    <property type="entry name" value="GalT_short"/>
</dbReference>
<feature type="domain" description="DUF4931" evidence="1">
    <location>
        <begin position="9"/>
        <end position="132"/>
    </location>
</feature>
<comment type="caution">
    <text evidence="3">The sequence shown here is derived from an EMBL/GenBank/DDBJ whole genome shotgun (WGS) entry which is preliminary data.</text>
</comment>